<dbReference type="InterPro" id="IPR000859">
    <property type="entry name" value="CUB_dom"/>
</dbReference>
<organism evidence="5">
    <name type="scientific">Darwinula stevensoni</name>
    <dbReference type="NCBI Taxonomy" id="69355"/>
    <lineage>
        <taxon>Eukaryota</taxon>
        <taxon>Metazoa</taxon>
        <taxon>Ecdysozoa</taxon>
        <taxon>Arthropoda</taxon>
        <taxon>Crustacea</taxon>
        <taxon>Oligostraca</taxon>
        <taxon>Ostracoda</taxon>
        <taxon>Podocopa</taxon>
        <taxon>Podocopida</taxon>
        <taxon>Darwinulocopina</taxon>
        <taxon>Darwinuloidea</taxon>
        <taxon>Darwinulidae</taxon>
        <taxon>Darwinula</taxon>
    </lineage>
</organism>
<sequence length="127" mass="14018">MKIEDLDLEPVHDFILIRDGPGPESPRLAELTGTGAENPKFVMSTGNRLYLYVYTDLGDSRKGFRIKYFSGCSVRVDADSGEVRSPAFGTAPYPANQVCTYHIHRPGGGPLSMRFSEFDVDQSDAVQ</sequence>
<evidence type="ECO:0000313" key="6">
    <source>
        <dbReference type="Proteomes" id="UP000677054"/>
    </source>
</evidence>
<dbReference type="Proteomes" id="UP000677054">
    <property type="component" value="Unassembled WGS sequence"/>
</dbReference>
<evidence type="ECO:0000259" key="4">
    <source>
        <dbReference type="PROSITE" id="PS01180"/>
    </source>
</evidence>
<evidence type="ECO:0000256" key="1">
    <source>
        <dbReference type="ARBA" id="ARBA00022737"/>
    </source>
</evidence>
<feature type="non-terminal residue" evidence="5">
    <location>
        <position position="1"/>
    </location>
</feature>
<evidence type="ECO:0000256" key="3">
    <source>
        <dbReference type="PROSITE-ProRule" id="PRU00059"/>
    </source>
</evidence>
<gene>
    <name evidence="5" type="ORF">DSTB1V02_LOCUS14857</name>
</gene>
<feature type="domain" description="CUB" evidence="4">
    <location>
        <begin position="72"/>
        <end position="127"/>
    </location>
</feature>
<evidence type="ECO:0000256" key="2">
    <source>
        <dbReference type="ARBA" id="ARBA00023157"/>
    </source>
</evidence>
<dbReference type="CDD" id="cd00041">
    <property type="entry name" value="CUB"/>
    <property type="match status" value="1"/>
</dbReference>
<dbReference type="OrthoDB" id="7698876at2759"/>
<accession>A0A7R9AJV1</accession>
<comment type="caution">
    <text evidence="3">Lacks conserved residue(s) required for the propagation of feature annotation.</text>
</comment>
<evidence type="ECO:0000313" key="5">
    <source>
        <dbReference type="EMBL" id="CAD7255112.1"/>
    </source>
</evidence>
<reference evidence="5" key="1">
    <citation type="submission" date="2020-11" db="EMBL/GenBank/DDBJ databases">
        <authorList>
            <person name="Tran Van P."/>
        </authorList>
    </citation>
    <scope>NUCLEOTIDE SEQUENCE</scope>
</reference>
<dbReference type="SUPFAM" id="SSF49854">
    <property type="entry name" value="Spermadhesin, CUB domain"/>
    <property type="match status" value="2"/>
</dbReference>
<keyword evidence="6" id="KW-1185">Reference proteome</keyword>
<keyword evidence="1" id="KW-0677">Repeat</keyword>
<dbReference type="AlphaFoldDB" id="A0A7R9AJV1"/>
<feature type="disulfide bond" evidence="3">
    <location>
        <begin position="72"/>
        <end position="99"/>
    </location>
</feature>
<dbReference type="PROSITE" id="PS01180">
    <property type="entry name" value="CUB"/>
    <property type="match status" value="2"/>
</dbReference>
<keyword evidence="2 3" id="KW-1015">Disulfide bond</keyword>
<dbReference type="EMBL" id="CAJPEV010017642">
    <property type="protein sequence ID" value="CAG0907539.1"/>
    <property type="molecule type" value="Genomic_DNA"/>
</dbReference>
<dbReference type="Pfam" id="PF00431">
    <property type="entry name" value="CUB"/>
    <property type="match status" value="2"/>
</dbReference>
<dbReference type="PANTHER" id="PTHR24251">
    <property type="entry name" value="OVOCHYMASE-RELATED"/>
    <property type="match status" value="1"/>
</dbReference>
<dbReference type="Gene3D" id="2.60.120.290">
    <property type="entry name" value="Spermadhesin, CUB domain"/>
    <property type="match status" value="2"/>
</dbReference>
<proteinExistence type="predicted"/>
<protein>
    <recommendedName>
        <fullName evidence="4">CUB domain-containing protein</fullName>
    </recommendedName>
</protein>
<dbReference type="InterPro" id="IPR035914">
    <property type="entry name" value="Sperma_CUB_dom_sf"/>
</dbReference>
<name>A0A7R9AJV1_9CRUS</name>
<feature type="domain" description="CUB" evidence="4">
    <location>
        <begin position="1"/>
        <end position="71"/>
    </location>
</feature>
<dbReference type="EMBL" id="LR917160">
    <property type="protein sequence ID" value="CAD7255112.1"/>
    <property type="molecule type" value="Genomic_DNA"/>
</dbReference>